<dbReference type="EMBL" id="JAHLPM010000007">
    <property type="protein sequence ID" value="MBU5438297.1"/>
    <property type="molecule type" value="Genomic_DNA"/>
</dbReference>
<evidence type="ECO:0000313" key="1">
    <source>
        <dbReference type="EMBL" id="MBU5438297.1"/>
    </source>
</evidence>
<organism evidence="1 2">
    <name type="scientific">Tissierella simiarum</name>
    <dbReference type="NCBI Taxonomy" id="2841534"/>
    <lineage>
        <taxon>Bacteria</taxon>
        <taxon>Bacillati</taxon>
        <taxon>Bacillota</taxon>
        <taxon>Tissierellia</taxon>
        <taxon>Tissierellales</taxon>
        <taxon>Tissierellaceae</taxon>
        <taxon>Tissierella</taxon>
    </lineage>
</organism>
<dbReference type="RefSeq" id="WP_216519293.1">
    <property type="nucleotide sequence ID" value="NZ_JAHLPM010000007.1"/>
</dbReference>
<sequence length="107" mass="11482">MFEIDTAVHTPKNFFAGDFPIVTDSDTIKKGAVIRKYAPITKGETGIEEVAGGTLANLLGIAADEPNGGKIVYYLTGEFFADAITLPDGVTIEELKTTCRKLGIFLK</sequence>
<proteinExistence type="predicted"/>
<protein>
    <recommendedName>
        <fullName evidence="3">Head decoration protein</fullName>
    </recommendedName>
</protein>
<gene>
    <name evidence="1" type="ORF">KQI42_09770</name>
</gene>
<name>A0ABS6E689_9FIRM</name>
<keyword evidence="2" id="KW-1185">Reference proteome</keyword>
<evidence type="ECO:0008006" key="3">
    <source>
        <dbReference type="Google" id="ProtNLM"/>
    </source>
</evidence>
<dbReference type="Proteomes" id="UP000749471">
    <property type="component" value="Unassembled WGS sequence"/>
</dbReference>
<accession>A0ABS6E689</accession>
<evidence type="ECO:0000313" key="2">
    <source>
        <dbReference type="Proteomes" id="UP000749471"/>
    </source>
</evidence>
<comment type="caution">
    <text evidence="1">The sequence shown here is derived from an EMBL/GenBank/DDBJ whole genome shotgun (WGS) entry which is preliminary data.</text>
</comment>
<reference evidence="1 2" key="1">
    <citation type="submission" date="2021-06" db="EMBL/GenBank/DDBJ databases">
        <authorList>
            <person name="Sun Q."/>
            <person name="Li D."/>
        </authorList>
    </citation>
    <scope>NUCLEOTIDE SEQUENCE [LARGE SCALE GENOMIC DNA]</scope>
    <source>
        <strain evidence="1 2">MSJ-40</strain>
    </source>
</reference>